<dbReference type="RefSeq" id="WP_068684357.1">
    <property type="nucleotide sequence ID" value="NZ_LYPA01000064.1"/>
</dbReference>
<sequence>MKLFEYVLLIASILGCLYLIWANSRVRPRTALIIFASLLGTLFLHLVIEHFRWLMVPVYGIVIVAAIGCILKIRNYASLQPKRLKSVLLSLCALLAGGLTVAMTGFLPLFQFEKPSGPYRVGVIDYTWTDSGRSLANGSNRRLNVRIWYPASDEPSTPAYYIPQADLFIEAVKKQYGLWSLLLSSYRRLEIPAQYAAPFYNNADPVPAIVYLHGNHLGTRFTSTFQAIDLASHGYMVIAIEHPGTAFLSVFDKDNYTPFTNLFTELPAQFSAHNAVSIPLLEEMHSDVQFVLDYIQDIDHHDSNSLLANRMDPDRIALVGHSFGGAAAAHILAHSTTVKAAVNLDGYLYGEYPDEAPQKPLLIINGGLDIEGLEETMNGLEEEREIRNRMLGDTGLEVTLPKAGHLNFTDLPLYSPLLKILAPDPKEQHRLINEQTLQFLKKHL</sequence>
<keyword evidence="4" id="KW-0472">Membrane</keyword>
<evidence type="ECO:0000313" key="6">
    <source>
        <dbReference type="Proteomes" id="UP000092024"/>
    </source>
</evidence>
<protein>
    <recommendedName>
        <fullName evidence="7">Carboxylic ester hydrolase</fullName>
    </recommendedName>
</protein>
<evidence type="ECO:0000256" key="3">
    <source>
        <dbReference type="ARBA" id="ARBA00023098"/>
    </source>
</evidence>
<dbReference type="Gene3D" id="3.40.50.1820">
    <property type="entry name" value="alpha/beta hydrolase"/>
    <property type="match status" value="1"/>
</dbReference>
<keyword evidence="1" id="KW-0378">Hydrolase</keyword>
<keyword evidence="2" id="KW-0442">Lipid degradation</keyword>
<dbReference type="GO" id="GO:0016042">
    <property type="term" value="P:lipid catabolic process"/>
    <property type="evidence" value="ECO:0007669"/>
    <property type="project" value="UniProtKB-KW"/>
</dbReference>
<dbReference type="EMBL" id="LYPA01000064">
    <property type="protein sequence ID" value="OBR65057.1"/>
    <property type="molecule type" value="Genomic_DNA"/>
</dbReference>
<dbReference type="AlphaFoldDB" id="A0A1A5YHI8"/>
<dbReference type="Pfam" id="PF03403">
    <property type="entry name" value="PAF-AH_p_II"/>
    <property type="match status" value="1"/>
</dbReference>
<dbReference type="PROSITE" id="PS51257">
    <property type="entry name" value="PROKAR_LIPOPROTEIN"/>
    <property type="match status" value="1"/>
</dbReference>
<feature type="transmembrane region" description="Helical" evidence="4">
    <location>
        <begin position="54"/>
        <end position="74"/>
    </location>
</feature>
<reference evidence="5 6" key="1">
    <citation type="submission" date="2016-05" db="EMBL/GenBank/DDBJ databases">
        <title>Paenibacillus oryzae. sp. nov., isolated from the rice root.</title>
        <authorList>
            <person name="Zhang J."/>
            <person name="Zhang X."/>
        </authorList>
    </citation>
    <scope>NUCLEOTIDE SEQUENCE [LARGE SCALE GENOMIC DNA]</scope>
    <source>
        <strain evidence="5 6">1DrF-4</strain>
    </source>
</reference>
<dbReference type="OrthoDB" id="9814760at2"/>
<dbReference type="Proteomes" id="UP000092024">
    <property type="component" value="Unassembled WGS sequence"/>
</dbReference>
<organism evidence="5 6">
    <name type="scientific">Paenibacillus oryzae</name>
    <dbReference type="NCBI Taxonomy" id="1844972"/>
    <lineage>
        <taxon>Bacteria</taxon>
        <taxon>Bacillati</taxon>
        <taxon>Bacillota</taxon>
        <taxon>Bacilli</taxon>
        <taxon>Bacillales</taxon>
        <taxon>Paenibacillaceae</taxon>
        <taxon>Paenibacillus</taxon>
    </lineage>
</organism>
<keyword evidence="4" id="KW-0812">Transmembrane</keyword>
<dbReference type="STRING" id="1844972.A7K91_05715"/>
<feature type="transmembrane region" description="Helical" evidence="4">
    <location>
        <begin position="86"/>
        <end position="110"/>
    </location>
</feature>
<name>A0A1A5YHI8_9BACL</name>
<dbReference type="GO" id="GO:0003847">
    <property type="term" value="F:1-alkyl-2-acetylglycerophosphocholine esterase activity"/>
    <property type="evidence" value="ECO:0007669"/>
    <property type="project" value="TreeGrafter"/>
</dbReference>
<keyword evidence="3" id="KW-0443">Lipid metabolism</keyword>
<evidence type="ECO:0000256" key="2">
    <source>
        <dbReference type="ARBA" id="ARBA00022963"/>
    </source>
</evidence>
<keyword evidence="4" id="KW-1133">Transmembrane helix</keyword>
<dbReference type="PANTHER" id="PTHR10272:SF0">
    <property type="entry name" value="PLATELET-ACTIVATING FACTOR ACETYLHYDROLASE"/>
    <property type="match status" value="1"/>
</dbReference>
<proteinExistence type="predicted"/>
<keyword evidence="6" id="KW-1185">Reference proteome</keyword>
<accession>A0A1A5YHI8</accession>
<evidence type="ECO:0000313" key="5">
    <source>
        <dbReference type="EMBL" id="OBR65057.1"/>
    </source>
</evidence>
<dbReference type="SUPFAM" id="SSF53474">
    <property type="entry name" value="alpha/beta-Hydrolases"/>
    <property type="match status" value="1"/>
</dbReference>
<dbReference type="PANTHER" id="PTHR10272">
    <property type="entry name" value="PLATELET-ACTIVATING FACTOR ACETYLHYDROLASE"/>
    <property type="match status" value="1"/>
</dbReference>
<gene>
    <name evidence="5" type="ORF">A7K91_05715</name>
</gene>
<dbReference type="InterPro" id="IPR029058">
    <property type="entry name" value="AB_hydrolase_fold"/>
</dbReference>
<evidence type="ECO:0000256" key="4">
    <source>
        <dbReference type="SAM" id="Phobius"/>
    </source>
</evidence>
<evidence type="ECO:0000256" key="1">
    <source>
        <dbReference type="ARBA" id="ARBA00022801"/>
    </source>
</evidence>
<evidence type="ECO:0008006" key="7">
    <source>
        <dbReference type="Google" id="ProtNLM"/>
    </source>
</evidence>
<feature type="transmembrane region" description="Helical" evidence="4">
    <location>
        <begin position="30"/>
        <end position="48"/>
    </location>
</feature>
<comment type="caution">
    <text evidence="5">The sequence shown here is derived from an EMBL/GenBank/DDBJ whole genome shotgun (WGS) entry which is preliminary data.</text>
</comment>
<feature type="transmembrane region" description="Helical" evidence="4">
    <location>
        <begin position="6"/>
        <end position="23"/>
    </location>
</feature>